<keyword evidence="2" id="KW-1185">Reference proteome</keyword>
<dbReference type="AlphaFoldDB" id="X6P6S8"/>
<protein>
    <submittedName>
        <fullName evidence="1">Uncharacterized protein</fullName>
    </submittedName>
</protein>
<accession>X6P6S8</accession>
<evidence type="ECO:0000313" key="2">
    <source>
        <dbReference type="Proteomes" id="UP000023152"/>
    </source>
</evidence>
<evidence type="ECO:0000313" key="1">
    <source>
        <dbReference type="EMBL" id="ETO33327.1"/>
    </source>
</evidence>
<name>X6P6S8_RETFI</name>
<gene>
    <name evidence="1" type="ORF">RFI_03780</name>
</gene>
<dbReference type="Proteomes" id="UP000023152">
    <property type="component" value="Unassembled WGS sequence"/>
</dbReference>
<sequence>MEERLLKREKEKCNRITQVDMVIMNGDEGRETKKVCSWEGTNSNIKDLNNEWKWNKVLPLQNYPFELLQKDLLNIMNIENVTFEKEIALEYLEYFIREHVLRYDAWLFHRDHSHVEGRCHRFDDLTKFQKSIANWSFFLLCLQRQLYCSVNIFLQCDAAPLFFFSPFHATTTHATKFTAQICLELGMLGLYCIDPANVFGEHVSDAKVKKWKETEAVKIDKDKFVNIQRARLKRRQCLDLVLNSHKLGEMVFSLHSFVVLSLYSKLFLFDCLIVLELQVESYESGDWILFTHVIQKLLTL</sequence>
<proteinExistence type="predicted"/>
<reference evidence="1 2" key="1">
    <citation type="journal article" date="2013" name="Curr. Biol.">
        <title>The Genome of the Foraminiferan Reticulomyxa filosa.</title>
        <authorList>
            <person name="Glockner G."/>
            <person name="Hulsmann N."/>
            <person name="Schleicher M."/>
            <person name="Noegel A.A."/>
            <person name="Eichinger L."/>
            <person name="Gallinger C."/>
            <person name="Pawlowski J."/>
            <person name="Sierra R."/>
            <person name="Euteneuer U."/>
            <person name="Pillet L."/>
            <person name="Moustafa A."/>
            <person name="Platzer M."/>
            <person name="Groth M."/>
            <person name="Szafranski K."/>
            <person name="Schliwa M."/>
        </authorList>
    </citation>
    <scope>NUCLEOTIDE SEQUENCE [LARGE SCALE GENOMIC DNA]</scope>
</reference>
<organism evidence="1 2">
    <name type="scientific">Reticulomyxa filosa</name>
    <dbReference type="NCBI Taxonomy" id="46433"/>
    <lineage>
        <taxon>Eukaryota</taxon>
        <taxon>Sar</taxon>
        <taxon>Rhizaria</taxon>
        <taxon>Retaria</taxon>
        <taxon>Foraminifera</taxon>
        <taxon>Monothalamids</taxon>
        <taxon>Reticulomyxidae</taxon>
        <taxon>Reticulomyxa</taxon>
    </lineage>
</organism>
<comment type="caution">
    <text evidence="1">The sequence shown here is derived from an EMBL/GenBank/DDBJ whole genome shotgun (WGS) entry which is preliminary data.</text>
</comment>
<dbReference type="EMBL" id="ASPP01003481">
    <property type="protein sequence ID" value="ETO33327.1"/>
    <property type="molecule type" value="Genomic_DNA"/>
</dbReference>